<dbReference type="GO" id="GO:0016042">
    <property type="term" value="P:lipid catabolic process"/>
    <property type="evidence" value="ECO:0007669"/>
    <property type="project" value="InterPro"/>
</dbReference>
<dbReference type="PANTHER" id="PTHR31956">
    <property type="entry name" value="NON-SPECIFIC PHOSPHOLIPASE C4-RELATED"/>
    <property type="match status" value="1"/>
</dbReference>
<name>A0A6S7AXF6_9BURK</name>
<evidence type="ECO:0000259" key="4">
    <source>
        <dbReference type="Pfam" id="PF05506"/>
    </source>
</evidence>
<dbReference type="CDD" id="cd16014">
    <property type="entry name" value="PLC"/>
    <property type="match status" value="1"/>
</dbReference>
<evidence type="ECO:0000313" key="5">
    <source>
        <dbReference type="EMBL" id="CAB3738869.1"/>
    </source>
</evidence>
<dbReference type="InterPro" id="IPR017767">
    <property type="entry name" value="PC-PLC"/>
</dbReference>
<dbReference type="Gene3D" id="3.40.720.10">
    <property type="entry name" value="Alkaline Phosphatase, subunit A"/>
    <property type="match status" value="2"/>
</dbReference>
<dbReference type="Proteomes" id="UP000494111">
    <property type="component" value="Unassembled WGS sequence"/>
</dbReference>
<keyword evidence="3 5" id="KW-0378">Hydrolase</keyword>
<dbReference type="EC" id="3.1.4.3" evidence="2"/>
<evidence type="ECO:0000256" key="3">
    <source>
        <dbReference type="ARBA" id="ARBA00022801"/>
    </source>
</evidence>
<feature type="domain" description="Bacterial phospholipase C C-terminal" evidence="4">
    <location>
        <begin position="627"/>
        <end position="709"/>
    </location>
</feature>
<dbReference type="GO" id="GO:0034480">
    <property type="term" value="F:phosphatidylcholine phospholipase C activity"/>
    <property type="evidence" value="ECO:0007669"/>
    <property type="project" value="UniProtKB-EC"/>
</dbReference>
<reference evidence="5 6" key="1">
    <citation type="submission" date="2020-04" db="EMBL/GenBank/DDBJ databases">
        <authorList>
            <person name="De Canck E."/>
        </authorList>
    </citation>
    <scope>NUCLEOTIDE SEQUENCE [LARGE SCALE GENOMIC DNA]</scope>
    <source>
        <strain evidence="5 6">LMG 3458</strain>
    </source>
</reference>
<dbReference type="Pfam" id="PF04185">
    <property type="entry name" value="Phosphoesterase"/>
    <property type="match status" value="1"/>
</dbReference>
<dbReference type="InterPro" id="IPR008475">
    <property type="entry name" value="PLipase_C_C"/>
</dbReference>
<evidence type="ECO:0000256" key="2">
    <source>
        <dbReference type="ARBA" id="ARBA00012018"/>
    </source>
</evidence>
<accession>A0A6S7AXF6</accession>
<sequence length="724" mass="80085">MTSEKDPIHAGKRRFLRNAAASTAGLTALSMFPPAIRRALAIPANNRTGTINDVEHVVILMQENRSFDMYFGTFKGVRGFGDRITVPLPQNRSVWEQTNGTRVVLPYHLDSTKGNAQRVSGTPHDYLDAQNAWDGGRLYQWPRYKQNQSMGYYTRQELGFQFALAEAFTLCDAYHCASHGGTNTNRLFHWTGTNDPLAQGNGPSTRNQWDGLGASTIGWTWKTYPERLQENGVTWKVYQNLPDNFTDNPLAGFRQFRKAYELSGNDPTVTPNPPAWTPASDATNPLYKGTANTMPDGGLLQALRDDVMNGNLPQVSWIVAPANYSEHPGPSSPVQGAWYIQETLNALTANPDVWSKTVLLVNFDENDGFFDHVPSPAAPSINPDGSMAGASTVNTDLERHTRPSAQDAADNRVYGPGPRVPMYIVSPWSRGGWVNSQAFDHTSVLRFLEARFGVAEKNISPWRRAVLGDLTSAFNFATPNNEKLPDLSLLTKAQADQTRADQQALPQVALPDTTTQAKPVQETGVRFSRPLPYELHTSGRAQPGTSAMWLVFANTGTATGVFHVYDRLHLDRLPRRYTVEPNKQLEGSWDTAADGGKYDLWVMGPNGYLRHFAGDLALARSEQLDAEIRVCYDVANGDVYASFINSGTKPVTFVVTPNAYYTNNEKWSFTVPAGSQVEQSWALKASGAWYDFSVRLNEDPAYLRRFAGRVETGKPTVTDPAMGT</sequence>
<proteinExistence type="inferred from homology"/>
<feature type="domain" description="Bacterial phospholipase C C-terminal" evidence="4">
    <location>
        <begin position="528"/>
        <end position="615"/>
    </location>
</feature>
<dbReference type="Pfam" id="PF05506">
    <property type="entry name" value="PLipase_C_C"/>
    <property type="match status" value="2"/>
</dbReference>
<dbReference type="PROSITE" id="PS51318">
    <property type="entry name" value="TAT"/>
    <property type="match status" value="1"/>
</dbReference>
<dbReference type="AlphaFoldDB" id="A0A6S7AXF6"/>
<organism evidence="5 6">
    <name type="scientific">Achromobacter deleyi</name>
    <dbReference type="NCBI Taxonomy" id="1353891"/>
    <lineage>
        <taxon>Bacteria</taxon>
        <taxon>Pseudomonadati</taxon>
        <taxon>Pseudomonadota</taxon>
        <taxon>Betaproteobacteria</taxon>
        <taxon>Burkholderiales</taxon>
        <taxon>Alcaligenaceae</taxon>
        <taxon>Achromobacter</taxon>
    </lineage>
</organism>
<protein>
    <recommendedName>
        <fullName evidence="2">phospholipase C</fullName>
        <ecNumber evidence="2">3.1.4.3</ecNumber>
    </recommendedName>
</protein>
<dbReference type="PANTHER" id="PTHR31956:SF36">
    <property type="entry name" value="NON-HEMOLYTIC PHOSPHOLIPASE C"/>
    <property type="match status" value="1"/>
</dbReference>
<dbReference type="NCBIfam" id="TIGR03396">
    <property type="entry name" value="PC_PLC"/>
    <property type="match status" value="1"/>
</dbReference>
<dbReference type="InterPro" id="IPR006311">
    <property type="entry name" value="TAT_signal"/>
</dbReference>
<dbReference type="RefSeq" id="WP_175193848.1">
    <property type="nucleotide sequence ID" value="NZ_CADIJO010000031.1"/>
</dbReference>
<evidence type="ECO:0000256" key="1">
    <source>
        <dbReference type="ARBA" id="ARBA00009717"/>
    </source>
</evidence>
<comment type="similarity">
    <text evidence="1">Belongs to the bacterial phospholipase C family.</text>
</comment>
<gene>
    <name evidence="5" type="primary">plcN_4</name>
    <name evidence="5" type="ORF">LMG3458_05563</name>
</gene>
<evidence type="ECO:0000313" key="6">
    <source>
        <dbReference type="Proteomes" id="UP000494111"/>
    </source>
</evidence>
<dbReference type="InterPro" id="IPR017850">
    <property type="entry name" value="Alkaline_phosphatase_core_sf"/>
</dbReference>
<dbReference type="EMBL" id="CADIJO010000031">
    <property type="protein sequence ID" value="CAB3738869.1"/>
    <property type="molecule type" value="Genomic_DNA"/>
</dbReference>
<dbReference type="InterPro" id="IPR007312">
    <property type="entry name" value="Phosphoesterase"/>
</dbReference>